<reference evidence="2 3" key="1">
    <citation type="submission" date="2019-05" db="EMBL/GenBank/DDBJ databases">
        <title>Another draft genome of Portunus trituberculatus and its Hox gene families provides insights of decapod evolution.</title>
        <authorList>
            <person name="Jeong J.-H."/>
            <person name="Song I."/>
            <person name="Kim S."/>
            <person name="Choi T."/>
            <person name="Kim D."/>
            <person name="Ryu S."/>
            <person name="Kim W."/>
        </authorList>
    </citation>
    <scope>NUCLEOTIDE SEQUENCE [LARGE SCALE GENOMIC DNA]</scope>
    <source>
        <tissue evidence="2">Muscle</tissue>
    </source>
</reference>
<organism evidence="2 3">
    <name type="scientific">Portunus trituberculatus</name>
    <name type="common">Swimming crab</name>
    <name type="synonym">Neptunus trituberculatus</name>
    <dbReference type="NCBI Taxonomy" id="210409"/>
    <lineage>
        <taxon>Eukaryota</taxon>
        <taxon>Metazoa</taxon>
        <taxon>Ecdysozoa</taxon>
        <taxon>Arthropoda</taxon>
        <taxon>Crustacea</taxon>
        <taxon>Multicrustacea</taxon>
        <taxon>Malacostraca</taxon>
        <taxon>Eumalacostraca</taxon>
        <taxon>Eucarida</taxon>
        <taxon>Decapoda</taxon>
        <taxon>Pleocyemata</taxon>
        <taxon>Brachyura</taxon>
        <taxon>Eubrachyura</taxon>
        <taxon>Portunoidea</taxon>
        <taxon>Portunidae</taxon>
        <taxon>Portuninae</taxon>
        <taxon>Portunus</taxon>
    </lineage>
</organism>
<evidence type="ECO:0000256" key="1">
    <source>
        <dbReference type="SAM" id="Phobius"/>
    </source>
</evidence>
<dbReference type="Proteomes" id="UP000324222">
    <property type="component" value="Unassembled WGS sequence"/>
</dbReference>
<proteinExistence type="predicted"/>
<sequence length="65" mass="7401">MVIVMTAVAMTVIIIGAVLWIEAAFPYSPLFSLYYLIKTRHEVMEQVDLNNSTIDQTLPKPYNLL</sequence>
<keyword evidence="1" id="KW-0812">Transmembrane</keyword>
<evidence type="ECO:0000313" key="2">
    <source>
        <dbReference type="EMBL" id="MPC26690.1"/>
    </source>
</evidence>
<dbReference type="AlphaFoldDB" id="A0A5B7DYQ1"/>
<comment type="caution">
    <text evidence="2">The sequence shown here is derived from an EMBL/GenBank/DDBJ whole genome shotgun (WGS) entry which is preliminary data.</text>
</comment>
<evidence type="ECO:0000313" key="3">
    <source>
        <dbReference type="Proteomes" id="UP000324222"/>
    </source>
</evidence>
<gene>
    <name evidence="2" type="ORF">E2C01_019837</name>
</gene>
<name>A0A5B7DYQ1_PORTR</name>
<keyword evidence="1" id="KW-0472">Membrane</keyword>
<dbReference type="EMBL" id="VSRR010001635">
    <property type="protein sequence ID" value="MPC26690.1"/>
    <property type="molecule type" value="Genomic_DNA"/>
</dbReference>
<accession>A0A5B7DYQ1</accession>
<protein>
    <submittedName>
        <fullName evidence="2">Uncharacterized protein</fullName>
    </submittedName>
</protein>
<keyword evidence="3" id="KW-1185">Reference proteome</keyword>
<feature type="transmembrane region" description="Helical" evidence="1">
    <location>
        <begin position="12"/>
        <end position="37"/>
    </location>
</feature>
<keyword evidence="1" id="KW-1133">Transmembrane helix</keyword>